<evidence type="ECO:0000313" key="3">
    <source>
        <dbReference type="Proteomes" id="UP001215598"/>
    </source>
</evidence>
<gene>
    <name evidence="2" type="ORF">B0H16DRAFT_1684129</name>
</gene>
<sequence>MAMLPRPGERGDSDFLTNEPTFNNILQNQNTEERDEEATTMPMLPVHSVPPVLHQTLFPGAGPAASGSAQKSTDRCAICVYNDCDRRHDCPGKGNRKLCRCAGHVPAPNKVRRTEAQIIANQQKRRNGGGG</sequence>
<dbReference type="AlphaFoldDB" id="A0AAD7NUW8"/>
<evidence type="ECO:0000313" key="2">
    <source>
        <dbReference type="EMBL" id="KAJ7776176.1"/>
    </source>
</evidence>
<keyword evidence="3" id="KW-1185">Reference proteome</keyword>
<accession>A0AAD7NUW8</accession>
<name>A0AAD7NUW8_9AGAR</name>
<dbReference type="Proteomes" id="UP001215598">
    <property type="component" value="Unassembled WGS sequence"/>
</dbReference>
<proteinExistence type="predicted"/>
<feature type="region of interest" description="Disordered" evidence="1">
    <location>
        <begin position="1"/>
        <end position="20"/>
    </location>
</feature>
<evidence type="ECO:0000256" key="1">
    <source>
        <dbReference type="SAM" id="MobiDB-lite"/>
    </source>
</evidence>
<comment type="caution">
    <text evidence="2">The sequence shown here is derived from an EMBL/GenBank/DDBJ whole genome shotgun (WGS) entry which is preliminary data.</text>
</comment>
<protein>
    <submittedName>
        <fullName evidence="2">Uncharacterized protein</fullName>
    </submittedName>
</protein>
<reference evidence="2" key="1">
    <citation type="submission" date="2023-03" db="EMBL/GenBank/DDBJ databases">
        <title>Massive genome expansion in bonnet fungi (Mycena s.s.) driven by repeated elements and novel gene families across ecological guilds.</title>
        <authorList>
            <consortium name="Lawrence Berkeley National Laboratory"/>
            <person name="Harder C.B."/>
            <person name="Miyauchi S."/>
            <person name="Viragh M."/>
            <person name="Kuo A."/>
            <person name="Thoen E."/>
            <person name="Andreopoulos B."/>
            <person name="Lu D."/>
            <person name="Skrede I."/>
            <person name="Drula E."/>
            <person name="Henrissat B."/>
            <person name="Morin E."/>
            <person name="Kohler A."/>
            <person name="Barry K."/>
            <person name="LaButti K."/>
            <person name="Morin E."/>
            <person name="Salamov A."/>
            <person name="Lipzen A."/>
            <person name="Mereny Z."/>
            <person name="Hegedus B."/>
            <person name="Baldrian P."/>
            <person name="Stursova M."/>
            <person name="Weitz H."/>
            <person name="Taylor A."/>
            <person name="Grigoriev I.V."/>
            <person name="Nagy L.G."/>
            <person name="Martin F."/>
            <person name="Kauserud H."/>
        </authorList>
    </citation>
    <scope>NUCLEOTIDE SEQUENCE</scope>
    <source>
        <strain evidence="2">CBHHK182m</strain>
    </source>
</reference>
<dbReference type="EMBL" id="JARKIB010000009">
    <property type="protein sequence ID" value="KAJ7776176.1"/>
    <property type="molecule type" value="Genomic_DNA"/>
</dbReference>
<organism evidence="2 3">
    <name type="scientific">Mycena metata</name>
    <dbReference type="NCBI Taxonomy" id="1033252"/>
    <lineage>
        <taxon>Eukaryota</taxon>
        <taxon>Fungi</taxon>
        <taxon>Dikarya</taxon>
        <taxon>Basidiomycota</taxon>
        <taxon>Agaricomycotina</taxon>
        <taxon>Agaricomycetes</taxon>
        <taxon>Agaricomycetidae</taxon>
        <taxon>Agaricales</taxon>
        <taxon>Marasmiineae</taxon>
        <taxon>Mycenaceae</taxon>
        <taxon>Mycena</taxon>
    </lineage>
</organism>